<gene>
    <name evidence="5" type="ORF">H4Q31_04645</name>
</gene>
<dbReference type="PANTHER" id="PTHR43405:SF1">
    <property type="entry name" value="GLYCOSYL HYDROLASE DIGH"/>
    <property type="match status" value="1"/>
</dbReference>
<organism evidence="5 6">
    <name type="scientific">Cohnella lubricantis</name>
    <dbReference type="NCBI Taxonomy" id="2163172"/>
    <lineage>
        <taxon>Bacteria</taxon>
        <taxon>Bacillati</taxon>
        <taxon>Bacillota</taxon>
        <taxon>Bacilli</taxon>
        <taxon>Bacillales</taxon>
        <taxon>Paenibacillaceae</taxon>
        <taxon>Cohnella</taxon>
    </lineage>
</organism>
<dbReference type="EMBL" id="JACJVN010000019">
    <property type="protein sequence ID" value="MBB6676614.1"/>
    <property type="molecule type" value="Genomic_DNA"/>
</dbReference>
<sequence>MRMRKLTAACCLLVLLSPLTPLEGRSEAADSDSSLSLVLDGLPLKSDTAPYMKPKVNVTMVPARVISENLGATVGWVQSNRTATVTGSGMTIQMTAGKQEAVVNGATVKLDASVEVKNGRVMVPLRFISEKLGLLVGWNQATQTVSLTSRGSGNGSAQAPGAISERTVVRGAWLSSIYNLDWPSDDSYNNASQQQEEYRKQLDDLQAMGINTVYVQVRPSGDALYPSSLVPWSKFLTGTQGKDPGYDPLAFMIEETHSRGMKFEAWFNPFRANNGTSAAGLAANHVAIQHPDWVVAASGTTYINPGIPDARQHIIDAIMEVVNKYDVDGIHLDDYFYPSNASFDDDAAYKQYNTAGFASKADWRRDNINQFIRKLGESIHAAKPQLAFGVSPFGVWRNSSADPEGSNTRASITDYDSMYADVRKWIQEEWIDYVVPQVYWSLSTSAARYDIVTDWWADAVEGTDVKLYIGHSPYKLGTSEAGWQSAQEIIHQLQYNSKIEQVEGDVFFSAKDLLKNPLGLVPLLSSYYGS</sequence>
<evidence type="ECO:0000259" key="4">
    <source>
        <dbReference type="Pfam" id="PF07833"/>
    </source>
</evidence>
<dbReference type="InterPro" id="IPR036582">
    <property type="entry name" value="Mao_N_sf"/>
</dbReference>
<dbReference type="SUPFAM" id="SSF55383">
    <property type="entry name" value="Copper amine oxidase, domain N"/>
    <property type="match status" value="1"/>
</dbReference>
<evidence type="ECO:0000256" key="1">
    <source>
        <dbReference type="ARBA" id="ARBA00022729"/>
    </source>
</evidence>
<evidence type="ECO:0000259" key="3">
    <source>
        <dbReference type="Pfam" id="PF02638"/>
    </source>
</evidence>
<dbReference type="Pfam" id="PF02638">
    <property type="entry name" value="GHL10"/>
    <property type="match status" value="1"/>
</dbReference>
<dbReference type="Pfam" id="PF07833">
    <property type="entry name" value="Cu_amine_oxidN1"/>
    <property type="match status" value="1"/>
</dbReference>
<feature type="chain" id="PRO_5038712575" evidence="2">
    <location>
        <begin position="24"/>
        <end position="530"/>
    </location>
</feature>
<dbReference type="InterPro" id="IPR017853">
    <property type="entry name" value="GH"/>
</dbReference>
<protein>
    <submittedName>
        <fullName evidence="5">Family 10 glycosylhydrolase</fullName>
    </submittedName>
</protein>
<keyword evidence="6" id="KW-1185">Reference proteome</keyword>
<feature type="domain" description="Glycosyl hydrolase-like 10" evidence="3">
    <location>
        <begin position="169"/>
        <end position="478"/>
    </location>
</feature>
<dbReference type="InterPro" id="IPR052177">
    <property type="entry name" value="Divisome_Glycosyl_Hydrolase"/>
</dbReference>
<comment type="caution">
    <text evidence="5">The sequence shown here is derived from an EMBL/GenBank/DDBJ whole genome shotgun (WGS) entry which is preliminary data.</text>
</comment>
<dbReference type="GO" id="GO:0016787">
    <property type="term" value="F:hydrolase activity"/>
    <property type="evidence" value="ECO:0007669"/>
    <property type="project" value="UniProtKB-KW"/>
</dbReference>
<evidence type="ECO:0000313" key="5">
    <source>
        <dbReference type="EMBL" id="MBB6676614.1"/>
    </source>
</evidence>
<dbReference type="Gene3D" id="3.20.20.80">
    <property type="entry name" value="Glycosidases"/>
    <property type="match status" value="1"/>
</dbReference>
<accession>A0A841T5L9</accession>
<evidence type="ECO:0000313" key="6">
    <source>
        <dbReference type="Proteomes" id="UP000574133"/>
    </source>
</evidence>
<dbReference type="AlphaFoldDB" id="A0A841T5L9"/>
<dbReference type="Gene3D" id="3.30.457.10">
    <property type="entry name" value="Copper amine oxidase-like, N-terminal domain"/>
    <property type="match status" value="1"/>
</dbReference>
<feature type="domain" description="Copper amine oxidase-like N-terminal" evidence="4">
    <location>
        <begin position="39"/>
        <end position="146"/>
    </location>
</feature>
<evidence type="ECO:0000256" key="2">
    <source>
        <dbReference type="SAM" id="SignalP"/>
    </source>
</evidence>
<keyword evidence="1 2" id="KW-0732">Signal</keyword>
<name>A0A841T5L9_9BACL</name>
<dbReference type="SUPFAM" id="SSF51445">
    <property type="entry name" value="(Trans)glycosidases"/>
    <property type="match status" value="1"/>
</dbReference>
<dbReference type="Proteomes" id="UP000574133">
    <property type="component" value="Unassembled WGS sequence"/>
</dbReference>
<dbReference type="InterPro" id="IPR003790">
    <property type="entry name" value="GHL10"/>
</dbReference>
<reference evidence="5 6" key="1">
    <citation type="submission" date="2020-08" db="EMBL/GenBank/DDBJ databases">
        <title>Cohnella phylogeny.</title>
        <authorList>
            <person name="Dunlap C."/>
        </authorList>
    </citation>
    <scope>NUCLEOTIDE SEQUENCE [LARGE SCALE GENOMIC DNA]</scope>
    <source>
        <strain evidence="5 6">DSM 103658</strain>
    </source>
</reference>
<dbReference type="PANTHER" id="PTHR43405">
    <property type="entry name" value="GLYCOSYL HYDROLASE DIGH"/>
    <property type="match status" value="1"/>
</dbReference>
<dbReference type="InterPro" id="IPR012854">
    <property type="entry name" value="Cu_amine_oxidase-like_N"/>
</dbReference>
<proteinExistence type="predicted"/>
<dbReference type="RefSeq" id="WP_185177902.1">
    <property type="nucleotide sequence ID" value="NZ_CBCSEP010000016.1"/>
</dbReference>
<feature type="signal peptide" evidence="2">
    <location>
        <begin position="1"/>
        <end position="23"/>
    </location>
</feature>
<keyword evidence="5" id="KW-0378">Hydrolase</keyword>